<keyword evidence="6" id="KW-0520">NAD</keyword>
<evidence type="ECO:0000256" key="9">
    <source>
        <dbReference type="SAM" id="MobiDB-lite"/>
    </source>
</evidence>
<evidence type="ECO:0000256" key="1">
    <source>
        <dbReference type="ARBA" id="ARBA00004123"/>
    </source>
</evidence>
<evidence type="ECO:0000256" key="7">
    <source>
        <dbReference type="ARBA" id="ARBA00023242"/>
    </source>
</evidence>
<feature type="compositionally biased region" description="Basic and acidic residues" evidence="9">
    <location>
        <begin position="168"/>
        <end position="184"/>
    </location>
</feature>
<dbReference type="PANTHER" id="PTHR10459">
    <property type="entry name" value="DNA LIGASE"/>
    <property type="match status" value="1"/>
</dbReference>
<comment type="catalytic activity">
    <reaction evidence="8">
        <text>NAD(+) + (ADP-D-ribosyl)n-acceptor = nicotinamide + (ADP-D-ribosyl)n+1-acceptor + H(+).</text>
        <dbReference type="EC" id="2.4.2.30"/>
    </reaction>
</comment>
<dbReference type="SUPFAM" id="SSF47587">
    <property type="entry name" value="Domain of poly(ADP-ribose) polymerase"/>
    <property type="match status" value="1"/>
</dbReference>
<dbReference type="Gene3D" id="3.90.228.10">
    <property type="match status" value="1"/>
</dbReference>
<comment type="caution">
    <text evidence="11">The sequence shown here is derived from an EMBL/GenBank/DDBJ whole genome shotgun (WGS) entry which is preliminary data.</text>
</comment>
<dbReference type="GO" id="GO:1990404">
    <property type="term" value="F:NAD+-protein mono-ADP-ribosyltransferase activity"/>
    <property type="evidence" value="ECO:0007669"/>
    <property type="project" value="TreeGrafter"/>
</dbReference>
<evidence type="ECO:0000256" key="3">
    <source>
        <dbReference type="ARBA" id="ARBA00022676"/>
    </source>
</evidence>
<dbReference type="AlphaFoldDB" id="A0A1R2CRC7"/>
<dbReference type="InterPro" id="IPR050800">
    <property type="entry name" value="ARTD/PARP"/>
</dbReference>
<organism evidence="11 12">
    <name type="scientific">Stentor coeruleus</name>
    <dbReference type="NCBI Taxonomy" id="5963"/>
    <lineage>
        <taxon>Eukaryota</taxon>
        <taxon>Sar</taxon>
        <taxon>Alveolata</taxon>
        <taxon>Ciliophora</taxon>
        <taxon>Postciliodesmatophora</taxon>
        <taxon>Heterotrichea</taxon>
        <taxon>Heterotrichida</taxon>
        <taxon>Stentoridae</taxon>
        <taxon>Stentor</taxon>
    </lineage>
</organism>
<dbReference type="GO" id="GO:0006302">
    <property type="term" value="P:double-strand break repair"/>
    <property type="evidence" value="ECO:0007669"/>
    <property type="project" value="TreeGrafter"/>
</dbReference>
<evidence type="ECO:0000256" key="8">
    <source>
        <dbReference type="ARBA" id="ARBA00033987"/>
    </source>
</evidence>
<dbReference type="EMBL" id="MPUH01000079">
    <property type="protein sequence ID" value="OMJ91530.1"/>
    <property type="molecule type" value="Genomic_DNA"/>
</dbReference>
<dbReference type="Pfam" id="PF02877">
    <property type="entry name" value="PARP_reg"/>
    <property type="match status" value="1"/>
</dbReference>
<keyword evidence="12" id="KW-1185">Reference proteome</keyword>
<keyword evidence="7" id="KW-0539">Nucleus</keyword>
<evidence type="ECO:0000256" key="6">
    <source>
        <dbReference type="ARBA" id="ARBA00023027"/>
    </source>
</evidence>
<dbReference type="InterPro" id="IPR004102">
    <property type="entry name" value="Poly(ADP-ribose)pol_reg_dom"/>
</dbReference>
<evidence type="ECO:0000313" key="11">
    <source>
        <dbReference type="EMBL" id="OMJ91530.1"/>
    </source>
</evidence>
<dbReference type="SUPFAM" id="SSF56399">
    <property type="entry name" value="ADP-ribosylation"/>
    <property type="match status" value="1"/>
</dbReference>
<feature type="region of interest" description="Disordered" evidence="9">
    <location>
        <begin position="132"/>
        <end position="184"/>
    </location>
</feature>
<feature type="region of interest" description="Disordered" evidence="9">
    <location>
        <begin position="1"/>
        <end position="25"/>
    </location>
</feature>
<feature type="domain" description="PARP alpha-helical" evidence="10">
    <location>
        <begin position="183"/>
        <end position="299"/>
    </location>
</feature>
<evidence type="ECO:0000259" key="10">
    <source>
        <dbReference type="PROSITE" id="PS51060"/>
    </source>
</evidence>
<gene>
    <name evidence="11" type="ORF">SteCoe_5901</name>
</gene>
<reference evidence="11 12" key="1">
    <citation type="submission" date="2016-11" db="EMBL/GenBank/DDBJ databases">
        <title>The macronuclear genome of Stentor coeruleus: a giant cell with tiny introns.</title>
        <authorList>
            <person name="Slabodnick M."/>
            <person name="Ruby J.G."/>
            <person name="Reiff S.B."/>
            <person name="Swart E.C."/>
            <person name="Gosai S."/>
            <person name="Prabakaran S."/>
            <person name="Witkowska E."/>
            <person name="Larue G.E."/>
            <person name="Fisher S."/>
            <person name="Freeman R.M."/>
            <person name="Gunawardena J."/>
            <person name="Chu W."/>
            <person name="Stover N.A."/>
            <person name="Gregory B.D."/>
            <person name="Nowacki M."/>
            <person name="Derisi J."/>
            <person name="Roy S.W."/>
            <person name="Marshall W.F."/>
            <person name="Sood P."/>
        </authorList>
    </citation>
    <scope>NUCLEOTIDE SEQUENCE [LARGE SCALE GENOMIC DNA]</scope>
    <source>
        <strain evidence="11">WM001</strain>
    </source>
</reference>
<keyword evidence="4" id="KW-0808">Transferase</keyword>
<dbReference type="Pfam" id="PF00644">
    <property type="entry name" value="PARP"/>
    <property type="match status" value="1"/>
</dbReference>
<comment type="subcellular location">
    <subcellularLocation>
        <location evidence="1">Nucleus</location>
    </subcellularLocation>
</comment>
<feature type="region of interest" description="Disordered" evidence="9">
    <location>
        <begin position="91"/>
        <end position="113"/>
    </location>
</feature>
<keyword evidence="3" id="KW-0328">Glycosyltransferase</keyword>
<evidence type="ECO:0000256" key="4">
    <source>
        <dbReference type="ARBA" id="ARBA00022679"/>
    </source>
</evidence>
<dbReference type="GO" id="GO:0016779">
    <property type="term" value="F:nucleotidyltransferase activity"/>
    <property type="evidence" value="ECO:0007669"/>
    <property type="project" value="UniProtKB-KW"/>
</dbReference>
<evidence type="ECO:0000313" key="12">
    <source>
        <dbReference type="Proteomes" id="UP000187209"/>
    </source>
</evidence>
<dbReference type="InterPro" id="IPR012317">
    <property type="entry name" value="Poly(ADP-ribose)pol_cat_dom"/>
</dbReference>
<proteinExistence type="predicted"/>
<dbReference type="PANTHER" id="PTHR10459:SF60">
    <property type="entry name" value="POLY [ADP-RIBOSE] POLYMERASE 2"/>
    <property type="match status" value="1"/>
</dbReference>
<feature type="compositionally biased region" description="Basic and acidic residues" evidence="9">
    <location>
        <begin position="94"/>
        <end position="113"/>
    </location>
</feature>
<keyword evidence="5" id="KW-0548">Nucleotidyltransferase</keyword>
<dbReference type="GO" id="GO:0070212">
    <property type="term" value="P:protein poly-ADP-ribosylation"/>
    <property type="evidence" value="ECO:0007669"/>
    <property type="project" value="TreeGrafter"/>
</dbReference>
<sequence length="494" mass="57338">MVSKKQGNANKKSPPSPLTSSSTIPKYYQKRILKHKSSRYSLKIIKNENFFIVKSKYTDRTRTISNDKGKFECLVDAEKNLKKLVREKRRKGYKVTEKYEGGSESDKEMQEASDKSEEVYEEALIINTDDFDNENKNEKNLKKHKEREANKKEKNKKKKHPIENLDLSVEKNQKKSPDDLKREKAQKNNLKSMWGFLLDKKLIKSYLQDKGYNISMKSLKKISFDDIEEGHKILKIIEKVFLYAEDKSIKDLSKNFYNLFPHFLQNLKVYEIDSSDKLKSKEDLLLEIEYFKFLYSPSIIDCPIFNEVMPGENLYESIYRSISASLSIAPISKNVILDHVFEIPDSVNKSICCNKALLWSKHSKHTIPRILKKGFIMPGDESPSLPYTYGKGIYCYDSLVPILPDSGRMVFILCDVALGKAYESFTQDFMFQKGNYDSVKGIGMIQPNTFVTARDRRFPVTFKINTFIHFVYNIYGVFSREQITPVALVEVKIT</sequence>
<protein>
    <recommendedName>
        <fullName evidence="2">NAD(+) ADP-ribosyltransferase</fullName>
        <ecNumber evidence="2">2.4.2.30</ecNumber>
    </recommendedName>
</protein>
<evidence type="ECO:0000256" key="2">
    <source>
        <dbReference type="ARBA" id="ARBA00012020"/>
    </source>
</evidence>
<feature type="compositionally biased region" description="Polar residues" evidence="9">
    <location>
        <begin position="1"/>
        <end position="11"/>
    </location>
</feature>
<dbReference type="Gene3D" id="1.20.142.10">
    <property type="entry name" value="Poly(ADP-ribose) polymerase, regulatory domain"/>
    <property type="match status" value="1"/>
</dbReference>
<dbReference type="GO" id="GO:0005730">
    <property type="term" value="C:nucleolus"/>
    <property type="evidence" value="ECO:0007669"/>
    <property type="project" value="TreeGrafter"/>
</dbReference>
<dbReference type="PROSITE" id="PS51060">
    <property type="entry name" value="PARP_ALPHA_HD"/>
    <property type="match status" value="1"/>
</dbReference>
<feature type="compositionally biased region" description="Basic and acidic residues" evidence="9">
    <location>
        <begin position="133"/>
        <end position="152"/>
    </location>
</feature>
<name>A0A1R2CRC7_9CILI</name>
<dbReference type="Proteomes" id="UP000187209">
    <property type="component" value="Unassembled WGS sequence"/>
</dbReference>
<accession>A0A1R2CRC7</accession>
<dbReference type="GO" id="GO:0003950">
    <property type="term" value="F:NAD+ poly-ADP-ribosyltransferase activity"/>
    <property type="evidence" value="ECO:0007669"/>
    <property type="project" value="UniProtKB-EC"/>
</dbReference>
<dbReference type="EC" id="2.4.2.30" evidence="2"/>
<evidence type="ECO:0000256" key="5">
    <source>
        <dbReference type="ARBA" id="ARBA00022695"/>
    </source>
</evidence>
<dbReference type="InterPro" id="IPR036616">
    <property type="entry name" value="Poly(ADP-ribose)pol_reg_dom_sf"/>
</dbReference>